<dbReference type="AlphaFoldDB" id="A0A392LX85"/>
<dbReference type="Proteomes" id="UP000265520">
    <property type="component" value="Unassembled WGS sequence"/>
</dbReference>
<organism evidence="2 3">
    <name type="scientific">Trifolium medium</name>
    <dbReference type="NCBI Taxonomy" id="97028"/>
    <lineage>
        <taxon>Eukaryota</taxon>
        <taxon>Viridiplantae</taxon>
        <taxon>Streptophyta</taxon>
        <taxon>Embryophyta</taxon>
        <taxon>Tracheophyta</taxon>
        <taxon>Spermatophyta</taxon>
        <taxon>Magnoliopsida</taxon>
        <taxon>eudicotyledons</taxon>
        <taxon>Gunneridae</taxon>
        <taxon>Pentapetalae</taxon>
        <taxon>rosids</taxon>
        <taxon>fabids</taxon>
        <taxon>Fabales</taxon>
        <taxon>Fabaceae</taxon>
        <taxon>Papilionoideae</taxon>
        <taxon>50 kb inversion clade</taxon>
        <taxon>NPAAA clade</taxon>
        <taxon>Hologalegina</taxon>
        <taxon>IRL clade</taxon>
        <taxon>Trifolieae</taxon>
        <taxon>Trifolium</taxon>
    </lineage>
</organism>
<evidence type="ECO:0000313" key="2">
    <source>
        <dbReference type="EMBL" id="MCH79571.1"/>
    </source>
</evidence>
<feature type="compositionally biased region" description="Basic and acidic residues" evidence="1">
    <location>
        <begin position="1"/>
        <end position="11"/>
    </location>
</feature>
<name>A0A392LX85_9FABA</name>
<feature type="region of interest" description="Disordered" evidence="1">
    <location>
        <begin position="1"/>
        <end position="20"/>
    </location>
</feature>
<accession>A0A392LX85</accession>
<evidence type="ECO:0000313" key="3">
    <source>
        <dbReference type="Proteomes" id="UP000265520"/>
    </source>
</evidence>
<comment type="caution">
    <text evidence="2">The sequence shown here is derived from an EMBL/GenBank/DDBJ whole genome shotgun (WGS) entry which is preliminary data.</text>
</comment>
<keyword evidence="3" id="KW-1185">Reference proteome</keyword>
<protein>
    <submittedName>
        <fullName evidence="2">Uncharacterized protein</fullName>
    </submittedName>
</protein>
<feature type="compositionally biased region" description="Polar residues" evidence="1">
    <location>
        <begin position="85"/>
        <end position="95"/>
    </location>
</feature>
<dbReference type="EMBL" id="LXQA010000200">
    <property type="protein sequence ID" value="MCH79571.1"/>
    <property type="molecule type" value="Genomic_DNA"/>
</dbReference>
<gene>
    <name evidence="2" type="ORF">A2U01_0000322</name>
</gene>
<proteinExistence type="predicted"/>
<feature type="region of interest" description="Disordered" evidence="1">
    <location>
        <begin position="52"/>
        <end position="102"/>
    </location>
</feature>
<evidence type="ECO:0000256" key="1">
    <source>
        <dbReference type="SAM" id="MobiDB-lite"/>
    </source>
</evidence>
<reference evidence="2 3" key="1">
    <citation type="journal article" date="2018" name="Front. Plant Sci.">
        <title>Red Clover (Trifolium pratense) and Zigzag Clover (T. medium) - A Picture of Genomic Similarities and Differences.</title>
        <authorList>
            <person name="Dluhosova J."/>
            <person name="Istvanek J."/>
            <person name="Nedelnik J."/>
            <person name="Repkova J."/>
        </authorList>
    </citation>
    <scope>NUCLEOTIDE SEQUENCE [LARGE SCALE GENOMIC DNA]</scope>
    <source>
        <strain evidence="3">cv. 10/8</strain>
        <tissue evidence="2">Leaf</tissue>
    </source>
</reference>
<sequence>MLKIKDKDRNRKGTAGISQSAVLPLMKIHQHKRNTPGTPDEDYYMPHLSLCPSPHQSHPAAVGDVPGNPDSRYPEHGSGAPAVSYSVSENAQSGQSVGGYCW</sequence>